<organism evidence="5 6">
    <name type="scientific">Marinobacter persicus</name>
    <dbReference type="NCBI Taxonomy" id="930118"/>
    <lineage>
        <taxon>Bacteria</taxon>
        <taxon>Pseudomonadati</taxon>
        <taxon>Pseudomonadota</taxon>
        <taxon>Gammaproteobacteria</taxon>
        <taxon>Pseudomonadales</taxon>
        <taxon>Marinobacteraceae</taxon>
        <taxon>Marinobacter</taxon>
    </lineage>
</organism>
<comment type="subunit">
    <text evidence="2">Component of the lipopolysaccharide transport and assembly complex. Interacts with LptE and LptA.</text>
</comment>
<gene>
    <name evidence="2" type="primary">lptD</name>
    <name evidence="5" type="ORF">SAMN05216429_102129</name>
</gene>
<keyword evidence="2" id="KW-0732">Signal</keyword>
<dbReference type="GO" id="GO:0043165">
    <property type="term" value="P:Gram-negative-bacterium-type cell outer membrane assembly"/>
    <property type="evidence" value="ECO:0007669"/>
    <property type="project" value="UniProtKB-UniRule"/>
</dbReference>
<sequence length="813" mass="90951">MPSRNRCLTGVRARFTRSLLVTGLAAGLVPAGHSHAETVAGRVQSSGPSAAELDWRPRSELPEEVRERVPVFCSGGYLPSNVDATPAGVADKNGEMPLQASSRDARYQIDSELYLQGDVELRQGGFQATGSEARYNQQTGEVNLRGPMVSRGQDFLLTGEDALYSVDSGRFDVNTATFLFHEAELRGTASSLSRIGEDQVVITNGMLTSCGPQQNDWAVVASDIELDRAEGFGSAKHVRLEVLDTPVFYWPYLTFPIDDRRKSGFLYPQFGSSNAGGGAFLATPYYLNLAPHYDATLTPQYIHGRGVFSEVEGRYLSELGQSVLQLGYINNDSAYEEEFPGEDGERWALDFTTRAGFGGGWNGYVDYAAVSDEDYLSDLNRTLEINSATHLRRRGGVRYSASNQYFEAYLNGYQTLDEDVLDINKPYDQLPEIIYGGSLDAGPFEALLESQYTWFDRDNEELSGLEKATGQRVRAIPEVALPMRALWGYSRPSVSLDYTRYELDDYEYNQRDGSFDRTVPVFEWDNGLYFDRRGELFDVPYNQTLEPRLYYAWADADDQGHIPDFDAGLRSFRFDQLFQRNRFSGGDRVGDTNQLTVALTSRFNDLLTGAERARVSIGQVHYFDDWDVTLNGNCGMADCSDTESPLAGELVLNPLENLEIRSSGLWDHENQETLEGRSQLIFHSEDYRYLATLGHTYNRGDGLVSTDDELEQTDIGTVFPITDRVSAIGRWVYDSVDDRTAGSLAGIEYNNCCWSVQVVHQNYLTSDEELDSRILFRVELKGLGGSGGATEDLSDAIYGYDERERRRFGTPRQ</sequence>
<dbReference type="Proteomes" id="UP000199445">
    <property type="component" value="Unassembled WGS sequence"/>
</dbReference>
<comment type="similarity">
    <text evidence="2">Belongs to the LptD family.</text>
</comment>
<feature type="domain" description="LPS-assembly protein LptD central" evidence="4">
    <location>
        <begin position="238"/>
        <end position="315"/>
    </location>
</feature>
<evidence type="ECO:0000256" key="1">
    <source>
        <dbReference type="ARBA" id="ARBA00023237"/>
    </source>
</evidence>
<evidence type="ECO:0000313" key="6">
    <source>
        <dbReference type="Proteomes" id="UP000199445"/>
    </source>
</evidence>
<proteinExistence type="inferred from homology"/>
<accession>A0A1I3QUR8</accession>
<comment type="subcellular location">
    <subcellularLocation>
        <location evidence="2">Cell outer membrane</location>
    </subcellularLocation>
</comment>
<dbReference type="InterPro" id="IPR050218">
    <property type="entry name" value="LptD"/>
</dbReference>
<evidence type="ECO:0000259" key="3">
    <source>
        <dbReference type="Pfam" id="PF04453"/>
    </source>
</evidence>
<dbReference type="GO" id="GO:0015920">
    <property type="term" value="P:lipopolysaccharide transport"/>
    <property type="evidence" value="ECO:0007669"/>
    <property type="project" value="InterPro"/>
</dbReference>
<protein>
    <recommendedName>
        <fullName evidence="2">LPS-assembly protein LptD</fullName>
    </recommendedName>
</protein>
<name>A0A1I3QUR8_9GAMM</name>
<dbReference type="InterPro" id="IPR045659">
    <property type="entry name" value="LptD_2"/>
</dbReference>
<dbReference type="EMBL" id="FOSC01000002">
    <property type="protein sequence ID" value="SFJ37239.1"/>
    <property type="molecule type" value="Genomic_DNA"/>
</dbReference>
<dbReference type="PANTHER" id="PTHR30189:SF1">
    <property type="entry name" value="LPS-ASSEMBLY PROTEIN LPTD"/>
    <property type="match status" value="1"/>
</dbReference>
<dbReference type="AlphaFoldDB" id="A0A1I3QUR8"/>
<keyword evidence="6" id="KW-1185">Reference proteome</keyword>
<dbReference type="Pfam" id="PF19838">
    <property type="entry name" value="LptD_2"/>
    <property type="match status" value="1"/>
</dbReference>
<comment type="caution">
    <text evidence="2">Lacks conserved residue(s) required for the propagation of feature annotation.</text>
</comment>
<evidence type="ECO:0000256" key="2">
    <source>
        <dbReference type="HAMAP-Rule" id="MF_01411"/>
    </source>
</evidence>
<keyword evidence="2" id="KW-0472">Membrane</keyword>
<dbReference type="PANTHER" id="PTHR30189">
    <property type="entry name" value="LPS-ASSEMBLY PROTEIN"/>
    <property type="match status" value="1"/>
</dbReference>
<dbReference type="GO" id="GO:0009279">
    <property type="term" value="C:cell outer membrane"/>
    <property type="evidence" value="ECO:0007669"/>
    <property type="project" value="UniProtKB-SubCell"/>
</dbReference>
<comment type="function">
    <text evidence="2">Together with LptE, is involved in the assembly of lipopolysaccharide (LPS) at the surface of the outer membrane.</text>
</comment>
<dbReference type="HAMAP" id="MF_01411">
    <property type="entry name" value="LPS_assembly_LptD"/>
    <property type="match status" value="1"/>
</dbReference>
<reference evidence="5 6" key="1">
    <citation type="submission" date="2016-10" db="EMBL/GenBank/DDBJ databases">
        <authorList>
            <person name="de Groot N.N."/>
        </authorList>
    </citation>
    <scope>NUCLEOTIDE SEQUENCE [LARGE SCALE GENOMIC DNA]</scope>
    <source>
        <strain evidence="5 6">IBRC-M 10445</strain>
    </source>
</reference>
<feature type="domain" description="LptD C-terminal" evidence="3">
    <location>
        <begin position="345"/>
        <end position="724"/>
    </location>
</feature>
<dbReference type="InterPro" id="IPR020889">
    <property type="entry name" value="LipoPS_assembly_LptD"/>
</dbReference>
<dbReference type="InterPro" id="IPR007543">
    <property type="entry name" value="LptD_C"/>
</dbReference>
<evidence type="ECO:0000259" key="4">
    <source>
        <dbReference type="Pfam" id="PF19838"/>
    </source>
</evidence>
<keyword evidence="1 2" id="KW-0998">Cell outer membrane</keyword>
<dbReference type="Pfam" id="PF04453">
    <property type="entry name" value="LptD"/>
    <property type="match status" value="1"/>
</dbReference>
<dbReference type="GO" id="GO:1990351">
    <property type="term" value="C:transporter complex"/>
    <property type="evidence" value="ECO:0007669"/>
    <property type="project" value="TreeGrafter"/>
</dbReference>
<evidence type="ECO:0000313" key="5">
    <source>
        <dbReference type="EMBL" id="SFJ37239.1"/>
    </source>
</evidence>